<dbReference type="Pfam" id="PF12949">
    <property type="entry name" value="HeH"/>
    <property type="match status" value="1"/>
</dbReference>
<reference evidence="10 11" key="1">
    <citation type="submission" date="2014-04" db="EMBL/GenBank/DDBJ databases">
        <authorList>
            <consortium name="DOE Joint Genome Institute"/>
            <person name="Kuo A."/>
            <person name="Tarkka M."/>
            <person name="Buscot F."/>
            <person name="Kohler A."/>
            <person name="Nagy L.G."/>
            <person name="Floudas D."/>
            <person name="Copeland A."/>
            <person name="Barry K.W."/>
            <person name="Cichocki N."/>
            <person name="Veneault-Fourrey C."/>
            <person name="LaButti K."/>
            <person name="Lindquist E.A."/>
            <person name="Lipzen A."/>
            <person name="Lundell T."/>
            <person name="Morin E."/>
            <person name="Murat C."/>
            <person name="Sun H."/>
            <person name="Tunlid A."/>
            <person name="Henrissat B."/>
            <person name="Grigoriev I.V."/>
            <person name="Hibbett D.S."/>
            <person name="Martin F."/>
            <person name="Nordberg H.P."/>
            <person name="Cantor M.N."/>
            <person name="Hua S.X."/>
        </authorList>
    </citation>
    <scope>NUCLEOTIDE SEQUENCE [LARGE SCALE GENOMIC DNA]</scope>
    <source>
        <strain evidence="10 11">F 1598</strain>
    </source>
</reference>
<keyword evidence="5" id="KW-0472">Membrane</keyword>
<feature type="compositionally biased region" description="Pro residues" evidence="7">
    <location>
        <begin position="234"/>
        <end position="244"/>
    </location>
</feature>
<protein>
    <recommendedName>
        <fullName evidence="12">Man1/Src1 C-terminal domain-containing protein</fullName>
    </recommendedName>
</protein>
<feature type="compositionally biased region" description="Basic and acidic residues" evidence="7">
    <location>
        <begin position="66"/>
        <end position="75"/>
    </location>
</feature>
<keyword evidence="4" id="KW-1133">Transmembrane helix</keyword>
<evidence type="ECO:0000256" key="7">
    <source>
        <dbReference type="SAM" id="MobiDB-lite"/>
    </source>
</evidence>
<evidence type="ECO:0000256" key="2">
    <source>
        <dbReference type="ARBA" id="ARBA00022553"/>
    </source>
</evidence>
<keyword evidence="3" id="KW-0812">Transmembrane</keyword>
<feature type="compositionally biased region" description="Polar residues" evidence="7">
    <location>
        <begin position="194"/>
        <end position="212"/>
    </location>
</feature>
<feature type="compositionally biased region" description="Polar residues" evidence="7">
    <location>
        <begin position="129"/>
        <end position="146"/>
    </location>
</feature>
<evidence type="ECO:0000256" key="5">
    <source>
        <dbReference type="ARBA" id="ARBA00023136"/>
    </source>
</evidence>
<evidence type="ECO:0000313" key="10">
    <source>
        <dbReference type="EMBL" id="KIM87028.1"/>
    </source>
</evidence>
<dbReference type="GO" id="GO:0005783">
    <property type="term" value="C:endoplasmic reticulum"/>
    <property type="evidence" value="ECO:0007669"/>
    <property type="project" value="TreeGrafter"/>
</dbReference>
<dbReference type="GO" id="GO:0003682">
    <property type="term" value="F:chromatin binding"/>
    <property type="evidence" value="ECO:0007669"/>
    <property type="project" value="InterPro"/>
</dbReference>
<dbReference type="InterPro" id="IPR044780">
    <property type="entry name" value="Heh2/Src1"/>
</dbReference>
<dbReference type="STRING" id="765440.A0A0C3BKR5"/>
<dbReference type="Proteomes" id="UP000054166">
    <property type="component" value="Unassembled WGS sequence"/>
</dbReference>
<dbReference type="InterPro" id="IPR041885">
    <property type="entry name" value="MAN1_winged_helix_dom"/>
</dbReference>
<evidence type="ECO:0000256" key="1">
    <source>
        <dbReference type="ARBA" id="ARBA00004540"/>
    </source>
</evidence>
<gene>
    <name evidence="10" type="ORF">PILCRDRAFT_95917</name>
</gene>
<keyword evidence="11" id="KW-1185">Reference proteome</keyword>
<dbReference type="InParanoid" id="A0A0C3BKR5"/>
<dbReference type="InterPro" id="IPR025856">
    <property type="entry name" value="HeH/LEM_domain"/>
</dbReference>
<evidence type="ECO:0000259" key="8">
    <source>
        <dbReference type="Pfam" id="PF09402"/>
    </source>
</evidence>
<evidence type="ECO:0000256" key="6">
    <source>
        <dbReference type="ARBA" id="ARBA00023242"/>
    </source>
</evidence>
<keyword evidence="2" id="KW-0597">Phosphoprotein</keyword>
<evidence type="ECO:0000256" key="4">
    <source>
        <dbReference type="ARBA" id="ARBA00022989"/>
    </source>
</evidence>
<reference evidence="11" key="2">
    <citation type="submission" date="2015-01" db="EMBL/GenBank/DDBJ databases">
        <title>Evolutionary Origins and Diversification of the Mycorrhizal Mutualists.</title>
        <authorList>
            <consortium name="DOE Joint Genome Institute"/>
            <consortium name="Mycorrhizal Genomics Consortium"/>
            <person name="Kohler A."/>
            <person name="Kuo A."/>
            <person name="Nagy L.G."/>
            <person name="Floudas D."/>
            <person name="Copeland A."/>
            <person name="Barry K.W."/>
            <person name="Cichocki N."/>
            <person name="Veneault-Fourrey C."/>
            <person name="LaButti K."/>
            <person name="Lindquist E.A."/>
            <person name="Lipzen A."/>
            <person name="Lundell T."/>
            <person name="Morin E."/>
            <person name="Murat C."/>
            <person name="Riley R."/>
            <person name="Ohm R."/>
            <person name="Sun H."/>
            <person name="Tunlid A."/>
            <person name="Henrissat B."/>
            <person name="Grigoriev I.V."/>
            <person name="Hibbett D.S."/>
            <person name="Martin F."/>
        </authorList>
    </citation>
    <scope>NUCLEOTIDE SEQUENCE [LARGE SCALE GENOMIC DNA]</scope>
    <source>
        <strain evidence="11">F 1598</strain>
    </source>
</reference>
<dbReference type="HOGENOM" id="CLU_010838_1_0_1"/>
<comment type="subcellular location">
    <subcellularLocation>
        <location evidence="1">Nucleus inner membrane</location>
    </subcellularLocation>
</comment>
<dbReference type="AlphaFoldDB" id="A0A0C3BKR5"/>
<organism evidence="10 11">
    <name type="scientific">Piloderma croceum (strain F 1598)</name>
    <dbReference type="NCBI Taxonomy" id="765440"/>
    <lineage>
        <taxon>Eukaryota</taxon>
        <taxon>Fungi</taxon>
        <taxon>Dikarya</taxon>
        <taxon>Basidiomycota</taxon>
        <taxon>Agaricomycotina</taxon>
        <taxon>Agaricomycetes</taxon>
        <taxon>Agaricomycetidae</taxon>
        <taxon>Atheliales</taxon>
        <taxon>Atheliaceae</taxon>
        <taxon>Piloderma</taxon>
    </lineage>
</organism>
<feature type="compositionally biased region" description="Low complexity" evidence="7">
    <location>
        <begin position="218"/>
        <end position="233"/>
    </location>
</feature>
<feature type="region of interest" description="Disordered" evidence="7">
    <location>
        <begin position="63"/>
        <end position="246"/>
    </location>
</feature>
<dbReference type="Pfam" id="PF09402">
    <property type="entry name" value="MSC"/>
    <property type="match status" value="1"/>
</dbReference>
<evidence type="ECO:0000259" key="9">
    <source>
        <dbReference type="Pfam" id="PF12949"/>
    </source>
</evidence>
<dbReference type="Gene3D" id="1.10.10.1180">
    <property type="entry name" value="MAN1, winged-helix domain"/>
    <property type="match status" value="1"/>
</dbReference>
<evidence type="ECO:0000313" key="11">
    <source>
        <dbReference type="Proteomes" id="UP000054166"/>
    </source>
</evidence>
<feature type="compositionally biased region" description="Acidic residues" evidence="7">
    <location>
        <begin position="150"/>
        <end position="159"/>
    </location>
</feature>
<evidence type="ECO:0008006" key="12">
    <source>
        <dbReference type="Google" id="ProtNLM"/>
    </source>
</evidence>
<dbReference type="GO" id="GO:0034399">
    <property type="term" value="C:nuclear periphery"/>
    <property type="evidence" value="ECO:0007669"/>
    <property type="project" value="TreeGrafter"/>
</dbReference>
<dbReference type="OrthoDB" id="5376590at2759"/>
<dbReference type="CDD" id="cd12935">
    <property type="entry name" value="LEM_like"/>
    <property type="match status" value="1"/>
</dbReference>
<feature type="domain" description="Man1/Src1-like C-terminal" evidence="8">
    <location>
        <begin position="368"/>
        <end position="767"/>
    </location>
</feature>
<dbReference type="EMBL" id="KN832980">
    <property type="protein sequence ID" value="KIM87028.1"/>
    <property type="molecule type" value="Genomic_DNA"/>
</dbReference>
<sequence length="786" mass="86745">MSRSLTAAQVIGLGEYLNPNFDPSSLTVSQLLGVLGFHNIQYPTPYTKPKLVQLFTDEITAKSGKLKREREKKEQSLASDNGITDGLTGKPISQKKPPTRRSSRRSSRADFEDDAVPEQPDPPKRRRSSAQPNLGSISRKTTTSQPVLVEESELEETDDVVIRKVGRSKKSSETAGAQARRISVAEDSGWEDNNIFQSGAESSSPIRSSLSKQKVPRKSASNARKSRKSMSAPPSSPSSSPPKVPQFAERIQQAQQSPTFKFEPSLPPSFSREARVAAANKAKRNGIVKASPNLAHFEDEDSGDELDVIGVDTSTNDFEHDTFDNDQLQDDEDKTVAVSRRIAQGGQLVTVKSKVHSTPWSLRILYLLIAAACSAAVASYKQESAPIGYCDTGKSTNAALEALNAKWDAIEACNRENRTFLQLPPMAGLNDHPREESEPILCPPPALIPFMHTTYCTPCPEHASCTKGTIKCDNGFLLKPHILFSILSPFDSSALSPAARKISTFIEDVTNGLPWFGPVAFPQQCVEDPQRKKHIGALGKAVEALLGQERGMRVCAGDGLEVFANRDGGEAKNWGMEMGELREVMKKKTPPQLQATFDDTFNEAIQQLVQWGGVILGEDSSGKRYLAHKTPNLTLNCAITVKSREVWAEWRTTVLMIATFIAGSFVLKARRANRAVENKRVGELVQIALDTLRNQELAHHTDPITAPQPYLSSLQLRDLILQDEHSISTRRRLWDQVERVVEGNANVRTNLEEVHGGDELRVWRWVGGAGRSPEMRKRVQFEDRGT</sequence>
<keyword evidence="6" id="KW-0539">Nucleus</keyword>
<evidence type="ECO:0000256" key="3">
    <source>
        <dbReference type="ARBA" id="ARBA00022692"/>
    </source>
</evidence>
<dbReference type="GO" id="GO:0005637">
    <property type="term" value="C:nuclear inner membrane"/>
    <property type="evidence" value="ECO:0007669"/>
    <property type="project" value="UniProtKB-SubCell"/>
</dbReference>
<dbReference type="PANTHER" id="PTHR47808">
    <property type="entry name" value="INNER NUCLEAR MEMBRANE PROTEIN HEH2-RELATED"/>
    <property type="match status" value="1"/>
</dbReference>
<feature type="domain" description="HeH/LEM" evidence="9">
    <location>
        <begin position="23"/>
        <end position="56"/>
    </location>
</feature>
<name>A0A0C3BKR5_PILCF</name>
<dbReference type="PANTHER" id="PTHR47808:SF2">
    <property type="entry name" value="LEM DOMAIN-CONTAINING PROTEIN 2"/>
    <property type="match status" value="1"/>
</dbReference>
<dbReference type="GO" id="GO:0071763">
    <property type="term" value="P:nuclear membrane organization"/>
    <property type="evidence" value="ECO:0007669"/>
    <property type="project" value="TreeGrafter"/>
</dbReference>
<dbReference type="InterPro" id="IPR018996">
    <property type="entry name" value="Man1/Src1-like_C"/>
</dbReference>
<feature type="compositionally biased region" description="Basic residues" evidence="7">
    <location>
        <begin position="97"/>
        <end position="106"/>
    </location>
</feature>
<accession>A0A0C3BKR5</accession>
<proteinExistence type="predicted"/>